<evidence type="ECO:0000313" key="11">
    <source>
        <dbReference type="Proteomes" id="UP000198520"/>
    </source>
</evidence>
<evidence type="ECO:0000256" key="1">
    <source>
        <dbReference type="ARBA" id="ARBA00001231"/>
    </source>
</evidence>
<dbReference type="EMBL" id="FONZ01000006">
    <property type="protein sequence ID" value="SFF35691.1"/>
    <property type="molecule type" value="Genomic_DNA"/>
</dbReference>
<keyword evidence="4" id="KW-0378">Hydrolase</keyword>
<dbReference type="Proteomes" id="UP000198520">
    <property type="component" value="Unassembled WGS sequence"/>
</dbReference>
<dbReference type="Pfam" id="PF02838">
    <property type="entry name" value="Glyco_hydro_20b"/>
    <property type="match status" value="1"/>
</dbReference>
<feature type="active site" description="Proton donor" evidence="6">
    <location>
        <position position="290"/>
    </location>
</feature>
<comment type="catalytic activity">
    <reaction evidence="1">
        <text>Hydrolysis of terminal non-reducing N-acetyl-D-hexosamine residues in N-acetyl-beta-D-hexosaminides.</text>
        <dbReference type="EC" id="3.2.1.52"/>
    </reaction>
</comment>
<dbReference type="InterPro" id="IPR029018">
    <property type="entry name" value="Hex-like_dom2"/>
</dbReference>
<evidence type="ECO:0000259" key="8">
    <source>
        <dbReference type="Pfam" id="PF00728"/>
    </source>
</evidence>
<dbReference type="Pfam" id="PF00728">
    <property type="entry name" value="Glyco_hydro_20"/>
    <property type="match status" value="2"/>
</dbReference>
<evidence type="ECO:0000256" key="4">
    <source>
        <dbReference type="ARBA" id="ARBA00022801"/>
    </source>
</evidence>
<dbReference type="EC" id="3.2.1.52" evidence="3"/>
<dbReference type="InterPro" id="IPR025705">
    <property type="entry name" value="Beta_hexosaminidase_sua/sub"/>
</dbReference>
<dbReference type="Gene3D" id="3.30.379.10">
    <property type="entry name" value="Chitobiase/beta-hexosaminidase domain 2-like"/>
    <property type="match status" value="1"/>
</dbReference>
<sequence>MSDNLAIIPAPQQCDLGEGSAALRPDALLRLAADLEPWAPHAARLAREVADEAPSAPEPSETTPTPATMAAHDPSLPAEGYTLDLSPEQWRLTATDAAGAYWAVQTLRQAVAGGRVPTMRCSDAPAYPVRGLMLDVARHVFGVADIERAIDLASRYKLNQVHLHLTDDQGWRLEIENRPLLTERASANDVDGGAGGFLTLADYARLQDYAEARHVVVVPEVDLPGHTHAAQVAYPEISPDGAEREPYAGIEVGFSSVHLTSPTTWEWLDDVVGTLARHTRGQRIHLGGDEVHTLGREEYHAFLERLGALASTHGKELILWQEAAEATLPAGTLLQYWTHEIDASALGEVARTRDVGFIASPAKHAYLDLKYDDDFPLGLTWAGTVEVRDAYDWEPVDALPGIPTESIRGVEACLWSETLRTWEDVATMLLPRLPAVASVAWGSPRDWDTFRTALAAHASTWRAANLPYHPSPQIDW</sequence>
<evidence type="ECO:0000313" key="10">
    <source>
        <dbReference type="EMBL" id="SFF35691.1"/>
    </source>
</evidence>
<dbReference type="InterPro" id="IPR017853">
    <property type="entry name" value="GH"/>
</dbReference>
<proteinExistence type="inferred from homology"/>
<feature type="domain" description="Glycoside hydrolase family 20 catalytic" evidence="8">
    <location>
        <begin position="300"/>
        <end position="442"/>
    </location>
</feature>
<feature type="region of interest" description="Disordered" evidence="7">
    <location>
        <begin position="47"/>
        <end position="80"/>
    </location>
</feature>
<reference evidence="11" key="1">
    <citation type="submission" date="2016-10" db="EMBL/GenBank/DDBJ databases">
        <authorList>
            <person name="Varghese N."/>
            <person name="Submissions S."/>
        </authorList>
    </citation>
    <scope>NUCLEOTIDE SEQUENCE [LARGE SCALE GENOMIC DNA]</scope>
    <source>
        <strain evidence="11">DSM 19083</strain>
    </source>
</reference>
<evidence type="ECO:0000256" key="2">
    <source>
        <dbReference type="ARBA" id="ARBA00006285"/>
    </source>
</evidence>
<feature type="compositionally biased region" description="Low complexity" evidence="7">
    <location>
        <begin position="52"/>
        <end position="71"/>
    </location>
</feature>
<dbReference type="Gene3D" id="3.20.20.80">
    <property type="entry name" value="Glycosidases"/>
    <property type="match status" value="1"/>
</dbReference>
<dbReference type="PANTHER" id="PTHR22600:SF57">
    <property type="entry name" value="BETA-N-ACETYLHEXOSAMINIDASE"/>
    <property type="match status" value="1"/>
</dbReference>
<evidence type="ECO:0000256" key="6">
    <source>
        <dbReference type="PIRSR" id="PIRSR625705-1"/>
    </source>
</evidence>
<evidence type="ECO:0000256" key="5">
    <source>
        <dbReference type="ARBA" id="ARBA00023295"/>
    </source>
</evidence>
<protein>
    <recommendedName>
        <fullName evidence="3">beta-N-acetylhexosaminidase</fullName>
        <ecNumber evidence="3">3.2.1.52</ecNumber>
    </recommendedName>
</protein>
<evidence type="ECO:0000259" key="9">
    <source>
        <dbReference type="Pfam" id="PF02838"/>
    </source>
</evidence>
<dbReference type="InterPro" id="IPR015883">
    <property type="entry name" value="Glyco_hydro_20_cat"/>
</dbReference>
<dbReference type="InterPro" id="IPR015882">
    <property type="entry name" value="HEX_bac_N"/>
</dbReference>
<dbReference type="STRING" id="285351.SAMN04488035_2644"/>
<comment type="similarity">
    <text evidence="2">Belongs to the glycosyl hydrolase 20 family.</text>
</comment>
<dbReference type="SUPFAM" id="SSF51445">
    <property type="entry name" value="(Trans)glycosidases"/>
    <property type="match status" value="1"/>
</dbReference>
<dbReference type="GO" id="GO:0016020">
    <property type="term" value="C:membrane"/>
    <property type="evidence" value="ECO:0007669"/>
    <property type="project" value="TreeGrafter"/>
</dbReference>
<dbReference type="GO" id="GO:0005975">
    <property type="term" value="P:carbohydrate metabolic process"/>
    <property type="evidence" value="ECO:0007669"/>
    <property type="project" value="InterPro"/>
</dbReference>
<dbReference type="GO" id="GO:0030203">
    <property type="term" value="P:glycosaminoglycan metabolic process"/>
    <property type="evidence" value="ECO:0007669"/>
    <property type="project" value="TreeGrafter"/>
</dbReference>
<feature type="domain" description="Beta-hexosaminidase bacterial type N-terminal" evidence="9">
    <location>
        <begin position="6"/>
        <end position="123"/>
    </location>
</feature>
<keyword evidence="5" id="KW-0326">Glycosidase</keyword>
<dbReference type="AlphaFoldDB" id="A0A1I2I5B4"/>
<feature type="domain" description="Glycoside hydrolase family 20 catalytic" evidence="8">
    <location>
        <begin position="127"/>
        <end position="293"/>
    </location>
</feature>
<name>A0A1I2I5B4_9MICO</name>
<dbReference type="SUPFAM" id="SSF55545">
    <property type="entry name" value="beta-N-acetylhexosaminidase-like domain"/>
    <property type="match status" value="1"/>
</dbReference>
<evidence type="ECO:0000256" key="7">
    <source>
        <dbReference type="SAM" id="MobiDB-lite"/>
    </source>
</evidence>
<dbReference type="PRINTS" id="PR00738">
    <property type="entry name" value="GLHYDRLASE20"/>
</dbReference>
<dbReference type="GO" id="GO:0004563">
    <property type="term" value="F:beta-N-acetylhexosaminidase activity"/>
    <property type="evidence" value="ECO:0007669"/>
    <property type="project" value="UniProtKB-EC"/>
</dbReference>
<dbReference type="PANTHER" id="PTHR22600">
    <property type="entry name" value="BETA-HEXOSAMINIDASE"/>
    <property type="match status" value="1"/>
</dbReference>
<gene>
    <name evidence="10" type="ORF">SAMN04488035_2644</name>
</gene>
<keyword evidence="11" id="KW-1185">Reference proteome</keyword>
<evidence type="ECO:0000256" key="3">
    <source>
        <dbReference type="ARBA" id="ARBA00012663"/>
    </source>
</evidence>
<organism evidence="10 11">
    <name type="scientific">Flavimobilis marinus</name>
    <dbReference type="NCBI Taxonomy" id="285351"/>
    <lineage>
        <taxon>Bacteria</taxon>
        <taxon>Bacillati</taxon>
        <taxon>Actinomycetota</taxon>
        <taxon>Actinomycetes</taxon>
        <taxon>Micrococcales</taxon>
        <taxon>Jonesiaceae</taxon>
        <taxon>Flavimobilis</taxon>
    </lineage>
</organism>
<accession>A0A1I2I5B4</accession>
<dbReference type="RefSeq" id="WP_177191380.1">
    <property type="nucleotide sequence ID" value="NZ_BNAN01000001.1"/>
</dbReference>